<dbReference type="SUPFAM" id="SSF56672">
    <property type="entry name" value="DNA/RNA polymerases"/>
    <property type="match status" value="1"/>
</dbReference>
<sequence>MGFKNSMQHVQRCGDIILRGPPFAKAYMGDFVVYSTTLKQHMDHLAQFFKNMAQTHMNTSMAPEEAYIGYPSVRKKIIAPTAWLKKVVDFQPEAIEPISFSSKCLSLAEKITP</sequence>
<dbReference type="InterPro" id="IPR043128">
    <property type="entry name" value="Rev_trsase/Diguanyl_cyclase"/>
</dbReference>
<keyword evidence="2" id="KW-1185">Reference proteome</keyword>
<dbReference type="EMBL" id="MU005779">
    <property type="protein sequence ID" value="KAF2705336.1"/>
    <property type="molecule type" value="Genomic_DNA"/>
</dbReference>
<evidence type="ECO:0008006" key="3">
    <source>
        <dbReference type="Google" id="ProtNLM"/>
    </source>
</evidence>
<dbReference type="InterPro" id="IPR043502">
    <property type="entry name" value="DNA/RNA_pol_sf"/>
</dbReference>
<evidence type="ECO:0000313" key="2">
    <source>
        <dbReference type="Proteomes" id="UP000799428"/>
    </source>
</evidence>
<dbReference type="Gene3D" id="3.30.70.270">
    <property type="match status" value="1"/>
</dbReference>
<dbReference type="OrthoDB" id="420169at2759"/>
<evidence type="ECO:0000313" key="1">
    <source>
        <dbReference type="EMBL" id="KAF2705336.1"/>
    </source>
</evidence>
<protein>
    <recommendedName>
        <fullName evidence="3">Reverse transcriptase domain-containing protein</fullName>
    </recommendedName>
</protein>
<gene>
    <name evidence="1" type="ORF">K504DRAFT_506276</name>
</gene>
<name>A0A6G1JXK2_9PLEO</name>
<reference evidence="1" key="1">
    <citation type="journal article" date="2020" name="Stud. Mycol.">
        <title>101 Dothideomycetes genomes: a test case for predicting lifestyles and emergence of pathogens.</title>
        <authorList>
            <person name="Haridas S."/>
            <person name="Albert R."/>
            <person name="Binder M."/>
            <person name="Bloem J."/>
            <person name="Labutti K."/>
            <person name="Salamov A."/>
            <person name="Andreopoulos B."/>
            <person name="Baker S."/>
            <person name="Barry K."/>
            <person name="Bills G."/>
            <person name="Bluhm B."/>
            <person name="Cannon C."/>
            <person name="Castanera R."/>
            <person name="Culley D."/>
            <person name="Daum C."/>
            <person name="Ezra D."/>
            <person name="Gonzalez J."/>
            <person name="Henrissat B."/>
            <person name="Kuo A."/>
            <person name="Liang C."/>
            <person name="Lipzen A."/>
            <person name="Lutzoni F."/>
            <person name="Magnuson J."/>
            <person name="Mondo S."/>
            <person name="Nolan M."/>
            <person name="Ohm R."/>
            <person name="Pangilinan J."/>
            <person name="Park H.-J."/>
            <person name="Ramirez L."/>
            <person name="Alfaro M."/>
            <person name="Sun H."/>
            <person name="Tritt A."/>
            <person name="Yoshinaga Y."/>
            <person name="Zwiers L.-H."/>
            <person name="Turgeon B."/>
            <person name="Goodwin S."/>
            <person name="Spatafora J."/>
            <person name="Crous P."/>
            <person name="Grigoriev I."/>
        </authorList>
    </citation>
    <scope>NUCLEOTIDE SEQUENCE</scope>
    <source>
        <strain evidence="1">CBS 279.74</strain>
    </source>
</reference>
<dbReference type="Proteomes" id="UP000799428">
    <property type="component" value="Unassembled WGS sequence"/>
</dbReference>
<proteinExistence type="predicted"/>
<accession>A0A6G1JXK2</accession>
<dbReference type="AlphaFoldDB" id="A0A6G1JXK2"/>
<organism evidence="1 2">
    <name type="scientific">Pleomassaria siparia CBS 279.74</name>
    <dbReference type="NCBI Taxonomy" id="1314801"/>
    <lineage>
        <taxon>Eukaryota</taxon>
        <taxon>Fungi</taxon>
        <taxon>Dikarya</taxon>
        <taxon>Ascomycota</taxon>
        <taxon>Pezizomycotina</taxon>
        <taxon>Dothideomycetes</taxon>
        <taxon>Pleosporomycetidae</taxon>
        <taxon>Pleosporales</taxon>
        <taxon>Pleomassariaceae</taxon>
        <taxon>Pleomassaria</taxon>
    </lineage>
</organism>